<dbReference type="AlphaFoldDB" id="A0A1J5UFA7"/>
<keyword evidence="1" id="KW-1133">Transmembrane helix</keyword>
<feature type="transmembrane region" description="Helical" evidence="1">
    <location>
        <begin position="153"/>
        <end position="169"/>
    </location>
</feature>
<reference evidence="2 3" key="1">
    <citation type="submission" date="2016-08" db="EMBL/GenBank/DDBJ databases">
        <title>New Insights into Marine Group III Euryarchaeota, from dark to light.</title>
        <authorList>
            <person name="Haro-Moreno J.M."/>
            <person name="Rodriguez-Valera F."/>
            <person name="Lopez-Garcia P."/>
            <person name="Moreira D."/>
            <person name="Martin-Cuadrado A.B."/>
        </authorList>
    </citation>
    <scope>NUCLEOTIDE SEQUENCE [LARGE SCALE GENOMIC DNA]</scope>
    <source>
        <strain evidence="2">CG-Epi2</strain>
    </source>
</reference>
<gene>
    <name evidence="2" type="ORF">BET99_03210</name>
</gene>
<name>A0A1J5UFA7_9ARCH</name>
<evidence type="ECO:0000313" key="3">
    <source>
        <dbReference type="Proteomes" id="UP000183615"/>
    </source>
</evidence>
<comment type="caution">
    <text evidence="2">The sequence shown here is derived from an EMBL/GenBank/DDBJ whole genome shotgun (WGS) entry which is preliminary data.</text>
</comment>
<protein>
    <submittedName>
        <fullName evidence="2">Uncharacterized protein</fullName>
    </submittedName>
</protein>
<organism evidence="2 3">
    <name type="scientific">Marine Group III euryarchaeote CG-Epi2</name>
    <dbReference type="NCBI Taxonomy" id="1888996"/>
    <lineage>
        <taxon>Archaea</taxon>
        <taxon>Methanobacteriati</taxon>
        <taxon>Thermoplasmatota</taxon>
        <taxon>Thermoplasmata</taxon>
        <taxon>Candidatus Thermoprofundales</taxon>
    </lineage>
</organism>
<dbReference type="EMBL" id="MIYZ01000003">
    <property type="protein sequence ID" value="OIR22974.1"/>
    <property type="molecule type" value="Genomic_DNA"/>
</dbReference>
<accession>A0A1J5UFA7</accession>
<feature type="transmembrane region" description="Helical" evidence="1">
    <location>
        <begin position="38"/>
        <end position="56"/>
    </location>
</feature>
<keyword evidence="1" id="KW-0472">Membrane</keyword>
<evidence type="ECO:0000313" key="2">
    <source>
        <dbReference type="EMBL" id="OIR22974.1"/>
    </source>
</evidence>
<sequence length="170" mass="19703">MRFWIFLFIFFILSLSLSTANADDDENENELGEESGSVAAWLIVVSFVYVVVRQKITRTKLKELGITTKEYGQYLETTLKIHMWVSAIATIIAIYHTWAMIADEGWFKDDVLTGYIPLVAMIYLTLSGILLWKKLPNDWVNRVLRKKARQIHVQRWITVIFIIGLLIHVA</sequence>
<dbReference type="Proteomes" id="UP000183615">
    <property type="component" value="Unassembled WGS sequence"/>
</dbReference>
<feature type="transmembrane region" description="Helical" evidence="1">
    <location>
        <begin position="81"/>
        <end position="102"/>
    </location>
</feature>
<proteinExistence type="predicted"/>
<keyword evidence="1" id="KW-0812">Transmembrane</keyword>
<feature type="transmembrane region" description="Helical" evidence="1">
    <location>
        <begin position="114"/>
        <end position="132"/>
    </location>
</feature>
<evidence type="ECO:0000256" key="1">
    <source>
        <dbReference type="SAM" id="Phobius"/>
    </source>
</evidence>